<evidence type="ECO:0000313" key="3">
    <source>
        <dbReference type="Proteomes" id="UP000676169"/>
    </source>
</evidence>
<proteinExistence type="predicted"/>
<dbReference type="Proteomes" id="UP000676169">
    <property type="component" value="Chromosome"/>
</dbReference>
<evidence type="ECO:0000313" key="2">
    <source>
        <dbReference type="EMBL" id="QUE52985.1"/>
    </source>
</evidence>
<reference evidence="2" key="1">
    <citation type="submission" date="2021-04" db="EMBL/GenBank/DDBJ databases">
        <title>Luteolibacter sp. 32A isolated from the skin of an Anderson's salamander (Ambystoma andersonii).</title>
        <authorList>
            <person name="Spergser J."/>
            <person name="Busse H.-J."/>
        </authorList>
    </citation>
    <scope>NUCLEOTIDE SEQUENCE</scope>
    <source>
        <strain evidence="2">32A</strain>
    </source>
</reference>
<dbReference type="EMBL" id="CP073100">
    <property type="protein sequence ID" value="QUE52985.1"/>
    <property type="molecule type" value="Genomic_DNA"/>
</dbReference>
<protein>
    <submittedName>
        <fullName evidence="2">Uncharacterized protein</fullName>
    </submittedName>
</protein>
<name>A0A975J2S6_9BACT</name>
<feature type="compositionally biased region" description="Basic residues" evidence="1">
    <location>
        <begin position="89"/>
        <end position="98"/>
    </location>
</feature>
<sequence length="134" mass="14551">MRLPNKAGKCSLITHTGHCNTPKDVWDHPADIRAQATVPESAGPRFLSDREAGKPGQWQPLVRCGIQVLVVRGKKRLLKHELDFTPRSLPRRATRKRGTSTGNPGVEKRAKSVGSGASDGPIGRLSAAINSAWR</sequence>
<keyword evidence="3" id="KW-1185">Reference proteome</keyword>
<accession>A0A975J2S6</accession>
<organism evidence="2 3">
    <name type="scientific">Luteolibacter ambystomatis</name>
    <dbReference type="NCBI Taxonomy" id="2824561"/>
    <lineage>
        <taxon>Bacteria</taxon>
        <taxon>Pseudomonadati</taxon>
        <taxon>Verrucomicrobiota</taxon>
        <taxon>Verrucomicrobiia</taxon>
        <taxon>Verrucomicrobiales</taxon>
        <taxon>Verrucomicrobiaceae</taxon>
        <taxon>Luteolibacter</taxon>
    </lineage>
</organism>
<dbReference type="RefSeq" id="WP_211634329.1">
    <property type="nucleotide sequence ID" value="NZ_CP073100.1"/>
</dbReference>
<dbReference type="KEGG" id="lamb:KBB96_08850"/>
<dbReference type="AlphaFoldDB" id="A0A975J2S6"/>
<feature type="region of interest" description="Disordered" evidence="1">
    <location>
        <begin position="83"/>
        <end position="121"/>
    </location>
</feature>
<evidence type="ECO:0000256" key="1">
    <source>
        <dbReference type="SAM" id="MobiDB-lite"/>
    </source>
</evidence>
<gene>
    <name evidence="2" type="ORF">KBB96_08850</name>
</gene>